<keyword evidence="1" id="KW-0732">Signal</keyword>
<dbReference type="Pfam" id="PF04389">
    <property type="entry name" value="Peptidase_M28"/>
    <property type="match status" value="1"/>
</dbReference>
<dbReference type="SUPFAM" id="SSF52025">
    <property type="entry name" value="PA domain"/>
    <property type="match status" value="1"/>
</dbReference>
<dbReference type="SUPFAM" id="SSF53187">
    <property type="entry name" value="Zn-dependent exopeptidases"/>
    <property type="match status" value="1"/>
</dbReference>
<dbReference type="InterPro" id="IPR007484">
    <property type="entry name" value="Peptidase_M28"/>
</dbReference>
<dbReference type="Proteomes" id="UP000315349">
    <property type="component" value="Chromosome"/>
</dbReference>
<dbReference type="CDD" id="cd05663">
    <property type="entry name" value="M28_like_PA_PDZ_associated"/>
    <property type="match status" value="1"/>
</dbReference>
<gene>
    <name evidence="3" type="primary">ywaD_1</name>
    <name evidence="3" type="ORF">Spb1_02920</name>
</gene>
<keyword evidence="3" id="KW-0645">Protease</keyword>
<feature type="domain" description="PDZ" evidence="2">
    <location>
        <begin position="579"/>
        <end position="661"/>
    </location>
</feature>
<dbReference type="Pfam" id="PF13180">
    <property type="entry name" value="PDZ_2"/>
    <property type="match status" value="1"/>
</dbReference>
<proteinExistence type="predicted"/>
<dbReference type="InterPro" id="IPR045175">
    <property type="entry name" value="M28_fam"/>
</dbReference>
<keyword evidence="3" id="KW-0031">Aminopeptidase</keyword>
<dbReference type="Gene3D" id="2.30.42.10">
    <property type="match status" value="1"/>
</dbReference>
<reference evidence="3 4" key="1">
    <citation type="submission" date="2019-02" db="EMBL/GenBank/DDBJ databases">
        <title>Deep-cultivation of Planctomycetes and their phenomic and genomic characterization uncovers novel biology.</title>
        <authorList>
            <person name="Wiegand S."/>
            <person name="Jogler M."/>
            <person name="Boedeker C."/>
            <person name="Pinto D."/>
            <person name="Vollmers J."/>
            <person name="Rivas-Marin E."/>
            <person name="Kohn T."/>
            <person name="Peeters S.H."/>
            <person name="Heuer A."/>
            <person name="Rast P."/>
            <person name="Oberbeckmann S."/>
            <person name="Bunk B."/>
            <person name="Jeske O."/>
            <person name="Meyerdierks A."/>
            <person name="Storesund J.E."/>
            <person name="Kallscheuer N."/>
            <person name="Luecker S."/>
            <person name="Lage O.M."/>
            <person name="Pohl T."/>
            <person name="Merkel B.J."/>
            <person name="Hornburger P."/>
            <person name="Mueller R.-W."/>
            <person name="Bruemmer F."/>
            <person name="Labrenz M."/>
            <person name="Spormann A.M."/>
            <person name="Op den Camp H."/>
            <person name="Overmann J."/>
            <person name="Amann R."/>
            <person name="Jetten M.S.M."/>
            <person name="Mascher T."/>
            <person name="Medema M.H."/>
            <person name="Devos D.P."/>
            <person name="Kaster A.-K."/>
            <person name="Ovreas L."/>
            <person name="Rohde M."/>
            <person name="Galperin M.Y."/>
            <person name="Jogler C."/>
        </authorList>
    </citation>
    <scope>NUCLEOTIDE SEQUENCE [LARGE SCALE GENOMIC DNA]</scope>
    <source>
        <strain evidence="3 4">Spb1</strain>
    </source>
</reference>
<dbReference type="GO" id="GO:0006508">
    <property type="term" value="P:proteolysis"/>
    <property type="evidence" value="ECO:0007669"/>
    <property type="project" value="InterPro"/>
</dbReference>
<dbReference type="Gene3D" id="3.50.30.30">
    <property type="match status" value="1"/>
</dbReference>
<dbReference type="KEGG" id="peh:Spb1_02920"/>
<dbReference type="EC" id="3.4.11.6" evidence="3"/>
<evidence type="ECO:0000313" key="4">
    <source>
        <dbReference type="Proteomes" id="UP000315349"/>
    </source>
</evidence>
<dbReference type="SMART" id="SM00228">
    <property type="entry name" value="PDZ"/>
    <property type="match status" value="1"/>
</dbReference>
<dbReference type="SUPFAM" id="SSF50156">
    <property type="entry name" value="PDZ domain-like"/>
    <property type="match status" value="1"/>
</dbReference>
<dbReference type="GO" id="GO:0004177">
    <property type="term" value="F:aminopeptidase activity"/>
    <property type="evidence" value="ECO:0007669"/>
    <property type="project" value="UniProtKB-KW"/>
</dbReference>
<keyword evidence="4" id="KW-1185">Reference proteome</keyword>
<accession>A0A518GIK9</accession>
<dbReference type="EMBL" id="CP036299">
    <property type="protein sequence ID" value="QDV28429.1"/>
    <property type="molecule type" value="Genomic_DNA"/>
</dbReference>
<dbReference type="InterPro" id="IPR046450">
    <property type="entry name" value="PA_dom_sf"/>
</dbReference>
<evidence type="ECO:0000313" key="3">
    <source>
        <dbReference type="EMBL" id="QDV28429.1"/>
    </source>
</evidence>
<sequence length="674" mass="71952" precursor="true">MKSLCVSGLNSAMVLSGLWALLAVVCSPAAGVASEATKLAESKVRIQQDVGVLAGDEMEGRGVGTEGLNKAAEFIRQEFQKAGLDVTRVNGGAFQTFSLPTGTKLGEPNSLKLISPKGEELVLEKGRDFEVGAFGTSGKFAGEAAFIGYGLEDKEAKYDDYAGIDVAGKVVVCFRRTPGQGQKDGPFSPAKGGGRQGDLRSKIVAAMAHKAVAILFVNDPYTLADKERIREAAIKKAEGKVVTSAEQLADASSEDQSAKLTALKDAVTQFRRSRDAATSPVDELMPFGYAAANDGESLPAFHLRIDFLNQMLRSVGSANAVELAEEIDATMTPRSRVLTGWKAQGEATVIRQSADVHNVIGVLEGEGPLANETVVIGAHYDHVGRGGSGSLAPGSTDIHNGADDNASGTAVLIEVARLLAAQPKKPARRVVFMAFTGEELGLLGSARYCKEPIFPLDETVAMLNMDMVGRLQENKLTVFGVKTAKQFEEWLREGNKTTGFELIEKPEGFGPSDHSSFYTKKIPVLHFFTGLHPDYHRPSDDTDKLDLDGMTRVATLVNEIAQVVINTPARPEYVEVKGSANVMRSGNRPYVGTIPDFGVQEPGYAISGTAPGSPADKAGLKPGDLVIEVGGNKVTNLDDFDLALRKFKAGDKVDFTVKRKTETLKLPLELAPPR</sequence>
<feature type="chain" id="PRO_5021777329" evidence="1">
    <location>
        <begin position="30"/>
        <end position="674"/>
    </location>
</feature>
<organism evidence="3 4">
    <name type="scientific">Planctopirus ephydatiae</name>
    <dbReference type="NCBI Taxonomy" id="2528019"/>
    <lineage>
        <taxon>Bacteria</taxon>
        <taxon>Pseudomonadati</taxon>
        <taxon>Planctomycetota</taxon>
        <taxon>Planctomycetia</taxon>
        <taxon>Planctomycetales</taxon>
        <taxon>Planctomycetaceae</taxon>
        <taxon>Planctopirus</taxon>
    </lineage>
</organism>
<dbReference type="AlphaFoldDB" id="A0A518GIK9"/>
<dbReference type="RefSeq" id="WP_145294656.1">
    <property type="nucleotide sequence ID" value="NZ_CP036299.1"/>
</dbReference>
<dbReference type="GO" id="GO:0008235">
    <property type="term" value="F:metalloexopeptidase activity"/>
    <property type="evidence" value="ECO:0007669"/>
    <property type="project" value="InterPro"/>
</dbReference>
<dbReference type="PANTHER" id="PTHR12147:SF26">
    <property type="entry name" value="PEPTIDASE M28 DOMAIN-CONTAINING PROTEIN"/>
    <property type="match status" value="1"/>
</dbReference>
<name>A0A518GIK9_9PLAN</name>
<feature type="signal peptide" evidence="1">
    <location>
        <begin position="1"/>
        <end position="29"/>
    </location>
</feature>
<evidence type="ECO:0000259" key="2">
    <source>
        <dbReference type="PROSITE" id="PS50106"/>
    </source>
</evidence>
<keyword evidence="3" id="KW-0378">Hydrolase</keyword>
<dbReference type="OrthoDB" id="9762302at2"/>
<dbReference type="Gene3D" id="3.40.630.10">
    <property type="entry name" value="Zn peptidases"/>
    <property type="match status" value="1"/>
</dbReference>
<dbReference type="InterPro" id="IPR036034">
    <property type="entry name" value="PDZ_sf"/>
</dbReference>
<dbReference type="InterPro" id="IPR001478">
    <property type="entry name" value="PDZ"/>
</dbReference>
<dbReference type="CDD" id="cd06779">
    <property type="entry name" value="cpPDZ_Deg_HtrA-like"/>
    <property type="match status" value="1"/>
</dbReference>
<dbReference type="PROSITE" id="PS50106">
    <property type="entry name" value="PDZ"/>
    <property type="match status" value="1"/>
</dbReference>
<dbReference type="PANTHER" id="PTHR12147">
    <property type="entry name" value="METALLOPEPTIDASE M28 FAMILY MEMBER"/>
    <property type="match status" value="1"/>
</dbReference>
<evidence type="ECO:0000256" key="1">
    <source>
        <dbReference type="SAM" id="SignalP"/>
    </source>
</evidence>
<protein>
    <submittedName>
        <fullName evidence="3">Aminopeptidase YwaD</fullName>
        <ecNumber evidence="3">3.4.11.6</ecNumber>
    </submittedName>
</protein>